<dbReference type="PANTHER" id="PTHR43163:SF6">
    <property type="entry name" value="DIPEPTIDE TRANSPORT SYSTEM PERMEASE PROTEIN DPPB-RELATED"/>
    <property type="match status" value="1"/>
</dbReference>
<sequence length="318" mass="35170">MLKYVLNRVKSSLVILLVVSMITFFVLMIIPGNPAQLILGTDATAEAIEDLRIAMGLDRPYYQQYLGWLLDLLKFDLGTSYIYGEAVTSLIIRAIPVTFSIAVFAMLIATITALFFGILSAVKKDSIIDYFSRSIMQLGTAIPSFWIGMVFIVYFGLRLKWFPISGFVPISSSFAGFLKSIALPAIVLAIGETGTLLRIVRSSMLDSLKQDYMDAARIKGLNKWKIYMKYALRGALIAPVTIIGMQFAKLAGGTVVVETIFALPGIGRLVLTAVERRDIVLLQGLVMFITTTVIFITLMVDLLIMTINPRIKSVERGE</sequence>
<accession>A0A974BI94</accession>
<keyword evidence="10" id="KW-1185">Reference proteome</keyword>
<keyword evidence="5 7" id="KW-1133">Transmembrane helix</keyword>
<dbReference type="Proteomes" id="UP000611629">
    <property type="component" value="Unassembled WGS sequence"/>
</dbReference>
<dbReference type="Gene3D" id="1.10.3720.10">
    <property type="entry name" value="MetI-like"/>
    <property type="match status" value="1"/>
</dbReference>
<dbReference type="PROSITE" id="PS50928">
    <property type="entry name" value="ABC_TM1"/>
    <property type="match status" value="1"/>
</dbReference>
<evidence type="ECO:0000256" key="4">
    <source>
        <dbReference type="ARBA" id="ARBA00022692"/>
    </source>
</evidence>
<keyword evidence="4 7" id="KW-0812">Transmembrane</keyword>
<feature type="transmembrane region" description="Helical" evidence="7">
    <location>
        <begin position="134"/>
        <end position="157"/>
    </location>
</feature>
<evidence type="ECO:0000256" key="6">
    <source>
        <dbReference type="ARBA" id="ARBA00023136"/>
    </source>
</evidence>
<dbReference type="InterPro" id="IPR045621">
    <property type="entry name" value="BPD_transp_1_N"/>
</dbReference>
<evidence type="ECO:0000256" key="1">
    <source>
        <dbReference type="ARBA" id="ARBA00004651"/>
    </source>
</evidence>
<feature type="transmembrane region" description="Helical" evidence="7">
    <location>
        <begin position="177"/>
        <end position="200"/>
    </location>
</feature>
<dbReference type="GO" id="GO:0055085">
    <property type="term" value="P:transmembrane transport"/>
    <property type="evidence" value="ECO:0007669"/>
    <property type="project" value="InterPro"/>
</dbReference>
<dbReference type="GO" id="GO:0005886">
    <property type="term" value="C:plasma membrane"/>
    <property type="evidence" value="ECO:0007669"/>
    <property type="project" value="UniProtKB-SubCell"/>
</dbReference>
<organism evidence="9 10">
    <name type="scientific">Sedimentibacter hydroxybenzoicus DSM 7310</name>
    <dbReference type="NCBI Taxonomy" id="1123245"/>
    <lineage>
        <taxon>Bacteria</taxon>
        <taxon>Bacillati</taxon>
        <taxon>Bacillota</taxon>
        <taxon>Tissierellia</taxon>
        <taxon>Sedimentibacter</taxon>
    </lineage>
</organism>
<dbReference type="CDD" id="cd06261">
    <property type="entry name" value="TM_PBP2"/>
    <property type="match status" value="1"/>
</dbReference>
<name>A0A974BI94_SEDHY</name>
<feature type="transmembrane region" description="Helical" evidence="7">
    <location>
        <begin position="99"/>
        <end position="122"/>
    </location>
</feature>
<evidence type="ECO:0000313" key="9">
    <source>
        <dbReference type="EMBL" id="NYB73361.1"/>
    </source>
</evidence>
<comment type="caution">
    <text evidence="9">The sequence shown here is derived from an EMBL/GenBank/DDBJ whole genome shotgun (WGS) entry which is preliminary data.</text>
</comment>
<evidence type="ECO:0000313" key="10">
    <source>
        <dbReference type="Proteomes" id="UP000611629"/>
    </source>
</evidence>
<dbReference type="InterPro" id="IPR035906">
    <property type="entry name" value="MetI-like_sf"/>
</dbReference>
<proteinExistence type="inferred from homology"/>
<feature type="transmembrane region" description="Helical" evidence="7">
    <location>
        <begin position="230"/>
        <end position="248"/>
    </location>
</feature>
<dbReference type="AlphaFoldDB" id="A0A974BI94"/>
<keyword evidence="2 7" id="KW-0813">Transport</keyword>
<dbReference type="SUPFAM" id="SSF161098">
    <property type="entry name" value="MetI-like"/>
    <property type="match status" value="1"/>
</dbReference>
<keyword evidence="6 7" id="KW-0472">Membrane</keyword>
<keyword evidence="3" id="KW-1003">Cell membrane</keyword>
<dbReference type="EMBL" id="JACBNQ010000002">
    <property type="protein sequence ID" value="NYB73361.1"/>
    <property type="molecule type" value="Genomic_DNA"/>
</dbReference>
<evidence type="ECO:0000256" key="7">
    <source>
        <dbReference type="RuleBase" id="RU363032"/>
    </source>
</evidence>
<feature type="domain" description="ABC transmembrane type-1" evidence="8">
    <location>
        <begin position="95"/>
        <end position="304"/>
    </location>
</feature>
<comment type="subcellular location">
    <subcellularLocation>
        <location evidence="1 7">Cell membrane</location>
        <topology evidence="1 7">Multi-pass membrane protein</topology>
    </subcellularLocation>
</comment>
<comment type="similarity">
    <text evidence="7">Belongs to the binding-protein-dependent transport system permease family.</text>
</comment>
<evidence type="ECO:0000256" key="3">
    <source>
        <dbReference type="ARBA" id="ARBA00022475"/>
    </source>
</evidence>
<evidence type="ECO:0000259" key="8">
    <source>
        <dbReference type="PROSITE" id="PS50928"/>
    </source>
</evidence>
<dbReference type="PANTHER" id="PTHR43163">
    <property type="entry name" value="DIPEPTIDE TRANSPORT SYSTEM PERMEASE PROTEIN DPPB-RELATED"/>
    <property type="match status" value="1"/>
</dbReference>
<gene>
    <name evidence="9" type="ORF">HZF24_04325</name>
</gene>
<dbReference type="InterPro" id="IPR000515">
    <property type="entry name" value="MetI-like"/>
</dbReference>
<evidence type="ECO:0000256" key="5">
    <source>
        <dbReference type="ARBA" id="ARBA00022989"/>
    </source>
</evidence>
<protein>
    <submittedName>
        <fullName evidence="9">ABC transporter permease</fullName>
    </submittedName>
</protein>
<feature type="transmembrane region" description="Helical" evidence="7">
    <location>
        <begin position="279"/>
        <end position="304"/>
    </location>
</feature>
<dbReference type="Pfam" id="PF19300">
    <property type="entry name" value="BPD_transp_1_N"/>
    <property type="match status" value="1"/>
</dbReference>
<evidence type="ECO:0000256" key="2">
    <source>
        <dbReference type="ARBA" id="ARBA00022448"/>
    </source>
</evidence>
<dbReference type="Pfam" id="PF00528">
    <property type="entry name" value="BPD_transp_1"/>
    <property type="match status" value="1"/>
</dbReference>
<reference evidence="9" key="1">
    <citation type="submission" date="2020-07" db="EMBL/GenBank/DDBJ databases">
        <title>Genomic analysis of a strain of Sedimentibacter Hydroxybenzoicus DSM7310.</title>
        <authorList>
            <person name="Ma S."/>
        </authorList>
    </citation>
    <scope>NUCLEOTIDE SEQUENCE</scope>
    <source>
        <strain evidence="9">DSM 7310</strain>
    </source>
</reference>
<dbReference type="RefSeq" id="WP_179237040.1">
    <property type="nucleotide sequence ID" value="NZ_JACBNQ010000002.1"/>
</dbReference>
<feature type="transmembrane region" description="Helical" evidence="7">
    <location>
        <begin position="12"/>
        <end position="30"/>
    </location>
</feature>